<reference evidence="8" key="1">
    <citation type="submission" date="2022-01" db="EMBL/GenBank/DDBJ databases">
        <title>Novel bile acid biosynthetic pathways are enriched in the microbiome of centenarians.</title>
        <authorList>
            <person name="Sato Y."/>
            <person name="Atarashi K."/>
            <person name="Plichta R.D."/>
            <person name="Arai Y."/>
            <person name="Sasajima S."/>
            <person name="Kearney M.S."/>
            <person name="Suda W."/>
            <person name="Takeshita K."/>
            <person name="Sasaki T."/>
            <person name="Okamoto S."/>
            <person name="Skelly N.A."/>
            <person name="Okamura Y."/>
            <person name="Vlamakis H."/>
            <person name="Li Y."/>
            <person name="Tanoue T."/>
            <person name="Takei H."/>
            <person name="Nittono H."/>
            <person name="Narushima S."/>
            <person name="Irie J."/>
            <person name="Itoh H."/>
            <person name="Moriya K."/>
            <person name="Sugiura Y."/>
            <person name="Suematsu M."/>
            <person name="Moritoki N."/>
            <person name="Shibata S."/>
            <person name="Littman R.D."/>
            <person name="Fischbach A.M."/>
            <person name="Uwamino Y."/>
            <person name="Inoue T."/>
            <person name="Honda A."/>
            <person name="Hattori M."/>
            <person name="Murai T."/>
            <person name="Xavier J.R."/>
            <person name="Hirose N."/>
            <person name="Honda K."/>
        </authorList>
    </citation>
    <scope>NUCLEOTIDE SEQUENCE</scope>
    <source>
        <strain evidence="8">CE91-St55</strain>
    </source>
</reference>
<dbReference type="Pfam" id="PF07690">
    <property type="entry name" value="MFS_1"/>
    <property type="match status" value="1"/>
</dbReference>
<feature type="transmembrane region" description="Helical" evidence="6">
    <location>
        <begin position="51"/>
        <end position="71"/>
    </location>
</feature>
<feature type="transmembrane region" description="Helical" evidence="6">
    <location>
        <begin position="142"/>
        <end position="165"/>
    </location>
</feature>
<feature type="transmembrane region" description="Helical" evidence="6">
    <location>
        <begin position="400"/>
        <end position="418"/>
    </location>
</feature>
<feature type="transmembrane region" description="Helical" evidence="6">
    <location>
        <begin position="107"/>
        <end position="130"/>
    </location>
</feature>
<evidence type="ECO:0000256" key="5">
    <source>
        <dbReference type="ARBA" id="ARBA00023136"/>
    </source>
</evidence>
<dbReference type="AlphaFoldDB" id="A0AA37N9U1"/>
<dbReference type="GO" id="GO:0061513">
    <property type="term" value="F:glucose 6-phosphate:phosphate antiporter activity"/>
    <property type="evidence" value="ECO:0007669"/>
    <property type="project" value="TreeGrafter"/>
</dbReference>
<dbReference type="InterPro" id="IPR000849">
    <property type="entry name" value="Sugar_P_transporter"/>
</dbReference>
<keyword evidence="5 6" id="KW-0472">Membrane</keyword>
<feature type="transmembrane region" description="Helical" evidence="6">
    <location>
        <begin position="330"/>
        <end position="355"/>
    </location>
</feature>
<feature type="transmembrane region" description="Helical" evidence="6">
    <location>
        <begin position="376"/>
        <end position="394"/>
    </location>
</feature>
<dbReference type="InterPro" id="IPR020846">
    <property type="entry name" value="MFS_dom"/>
</dbReference>
<feature type="transmembrane region" description="Helical" evidence="6">
    <location>
        <begin position="272"/>
        <end position="293"/>
    </location>
</feature>
<evidence type="ECO:0000256" key="1">
    <source>
        <dbReference type="ARBA" id="ARBA00004651"/>
    </source>
</evidence>
<evidence type="ECO:0000256" key="4">
    <source>
        <dbReference type="ARBA" id="ARBA00022989"/>
    </source>
</evidence>
<dbReference type="Gene3D" id="1.20.1250.20">
    <property type="entry name" value="MFS general substrate transporter like domains"/>
    <property type="match status" value="2"/>
</dbReference>
<dbReference type="InterPro" id="IPR051337">
    <property type="entry name" value="OPA_Antiporter"/>
</dbReference>
<protein>
    <submittedName>
        <fullName evidence="8">Glycerol-3-phosphate transporter</fullName>
    </submittedName>
</protein>
<evidence type="ECO:0000256" key="3">
    <source>
        <dbReference type="ARBA" id="ARBA00022692"/>
    </source>
</evidence>
<feature type="transmembrane region" description="Helical" evidence="6">
    <location>
        <begin position="171"/>
        <end position="189"/>
    </location>
</feature>
<evidence type="ECO:0000256" key="6">
    <source>
        <dbReference type="SAM" id="Phobius"/>
    </source>
</evidence>
<evidence type="ECO:0000259" key="7">
    <source>
        <dbReference type="PROSITE" id="PS50850"/>
    </source>
</evidence>
<dbReference type="GO" id="GO:0005886">
    <property type="term" value="C:plasma membrane"/>
    <property type="evidence" value="ECO:0007669"/>
    <property type="project" value="UniProtKB-SubCell"/>
</dbReference>
<name>A0AA37N9U1_9FIRM</name>
<feature type="domain" description="Major facilitator superfamily (MFS) profile" evidence="7">
    <location>
        <begin position="17"/>
        <end position="426"/>
    </location>
</feature>
<dbReference type="EMBL" id="BQNJ01000002">
    <property type="protein sequence ID" value="GKH03866.1"/>
    <property type="molecule type" value="Genomic_DNA"/>
</dbReference>
<dbReference type="Proteomes" id="UP001055091">
    <property type="component" value="Unassembled WGS sequence"/>
</dbReference>
<dbReference type="SUPFAM" id="SSF103473">
    <property type="entry name" value="MFS general substrate transporter"/>
    <property type="match status" value="1"/>
</dbReference>
<feature type="transmembrane region" description="Helical" evidence="6">
    <location>
        <begin position="305"/>
        <end position="324"/>
    </location>
</feature>
<organism evidence="8 9">
    <name type="scientific">Hungatella hathewayi</name>
    <dbReference type="NCBI Taxonomy" id="154046"/>
    <lineage>
        <taxon>Bacteria</taxon>
        <taxon>Bacillati</taxon>
        <taxon>Bacillota</taxon>
        <taxon>Clostridia</taxon>
        <taxon>Lachnospirales</taxon>
        <taxon>Lachnospiraceae</taxon>
        <taxon>Hungatella</taxon>
    </lineage>
</organism>
<proteinExistence type="predicted"/>
<feature type="transmembrane region" description="Helical" evidence="6">
    <location>
        <begin position="233"/>
        <end position="252"/>
    </location>
</feature>
<evidence type="ECO:0000313" key="9">
    <source>
        <dbReference type="Proteomes" id="UP001055091"/>
    </source>
</evidence>
<keyword evidence="2" id="KW-0813">Transport</keyword>
<dbReference type="PANTHER" id="PTHR43826:SF3">
    <property type="entry name" value="GLUCOSE-6-PHOSPHATE EXCHANGER SLC37A4"/>
    <property type="match status" value="1"/>
</dbReference>
<evidence type="ECO:0000313" key="8">
    <source>
        <dbReference type="EMBL" id="GKH03866.1"/>
    </source>
</evidence>
<comment type="caution">
    <text evidence="8">The sequence shown here is derived from an EMBL/GenBank/DDBJ whole genome shotgun (WGS) entry which is preliminary data.</text>
</comment>
<dbReference type="PIRSF" id="PIRSF002808">
    <property type="entry name" value="Hexose_phosphate_transp"/>
    <property type="match status" value="1"/>
</dbReference>
<gene>
    <name evidence="8" type="primary">glpT_1</name>
    <name evidence="8" type="ORF">CE91St55_58470</name>
</gene>
<sequence>MGLRFYKITDKKMVRLLFWLCWIVYFSTYIGRLNYSASLTEIITSEGFSKGQAGMIGTAFFFAYGAGQFVSGFLGDRLAPKKMVFTGLLVSGLCNLAMAGVKAPGLMAAVWCVNGLVQAFIWSPMIRLMYEYYETETRMKACVSLNSSVPVGTMAAYGLTALVIWLSGWRAMFVLAGSALLAVSAFWLLGMNRVERYAVESGEAGTSDRLDGAAEKKPFAAASVNASVSWKSLLIQSGFLFLMMALFVQGALKDGVTTWVPTYISETYGVSAILAITSTMVIPVFNLLGVYLASFANIHWFRDEVRTAGAFFVVSAAAILMLRLTSGQSMAVSFLMLAVATTAMMAVNTMLIAVLPSYFGVIGRASSVSGLLNSSVYAGGAVSTYGIGALSVALGWNATIVIWFLMAAASAVICFLIVRRWIAYRKKILQI</sequence>
<dbReference type="GO" id="GO:0035435">
    <property type="term" value="P:phosphate ion transmembrane transport"/>
    <property type="evidence" value="ECO:0007669"/>
    <property type="project" value="TreeGrafter"/>
</dbReference>
<evidence type="ECO:0000256" key="2">
    <source>
        <dbReference type="ARBA" id="ARBA00022448"/>
    </source>
</evidence>
<keyword evidence="4 6" id="KW-1133">Transmembrane helix</keyword>
<keyword evidence="3 6" id="KW-0812">Transmembrane</keyword>
<dbReference type="PROSITE" id="PS50850">
    <property type="entry name" value="MFS"/>
    <property type="match status" value="1"/>
</dbReference>
<feature type="transmembrane region" description="Helical" evidence="6">
    <location>
        <begin position="83"/>
        <end position="101"/>
    </location>
</feature>
<dbReference type="InterPro" id="IPR011701">
    <property type="entry name" value="MFS"/>
</dbReference>
<dbReference type="PANTHER" id="PTHR43826">
    <property type="entry name" value="GLUCOSE-6-PHOSPHATE EXCHANGER SLC37A4"/>
    <property type="match status" value="1"/>
</dbReference>
<feature type="transmembrane region" description="Helical" evidence="6">
    <location>
        <begin position="12"/>
        <end position="31"/>
    </location>
</feature>
<accession>A0AA37N9U1</accession>
<comment type="subcellular location">
    <subcellularLocation>
        <location evidence="1">Cell membrane</location>
        <topology evidence="1">Multi-pass membrane protein</topology>
    </subcellularLocation>
</comment>
<dbReference type="InterPro" id="IPR036259">
    <property type="entry name" value="MFS_trans_sf"/>
</dbReference>